<dbReference type="InterPro" id="IPR013482">
    <property type="entry name" value="Molybde_CF_guanTrfase"/>
</dbReference>
<evidence type="ECO:0000313" key="10">
    <source>
        <dbReference type="EMBL" id="PKQ46263.1"/>
    </source>
</evidence>
<feature type="binding site" evidence="8">
    <location>
        <position position="68"/>
    </location>
    <ligand>
        <name>GTP</name>
        <dbReference type="ChEBI" id="CHEBI:37565"/>
    </ligand>
</feature>
<dbReference type="EMBL" id="PJEO01000014">
    <property type="protein sequence ID" value="PKQ46263.1"/>
    <property type="molecule type" value="Genomic_DNA"/>
</dbReference>
<keyword evidence="4 8" id="KW-0547">Nucleotide-binding</keyword>
<keyword evidence="11" id="KW-1185">Reference proteome</keyword>
<comment type="cofactor">
    <cofactor evidence="8">
        <name>Mg(2+)</name>
        <dbReference type="ChEBI" id="CHEBI:18420"/>
    </cofactor>
</comment>
<dbReference type="RefSeq" id="WP_106658540.1">
    <property type="nucleotide sequence ID" value="NZ_PJEO01000014.1"/>
</dbReference>
<dbReference type="HAMAP" id="MF_00316">
    <property type="entry name" value="MobA"/>
    <property type="match status" value="1"/>
</dbReference>
<comment type="domain">
    <text evidence="8">The N-terminal domain determines nucleotide recognition and specific binding, while the C-terminal domain determines the specific binding to the target protein.</text>
</comment>
<dbReference type="InterPro" id="IPR029044">
    <property type="entry name" value="Nucleotide-diphossugar_trans"/>
</dbReference>
<evidence type="ECO:0000313" key="11">
    <source>
        <dbReference type="Proteomes" id="UP000233435"/>
    </source>
</evidence>
<feature type="binding site" evidence="8">
    <location>
        <begin position="12"/>
        <end position="14"/>
    </location>
    <ligand>
        <name>GTP</name>
        <dbReference type="ChEBI" id="CHEBI:37565"/>
    </ligand>
</feature>
<comment type="catalytic activity">
    <reaction evidence="8">
        <text>Mo-molybdopterin + GTP + H(+) = Mo-molybdopterin guanine dinucleotide + diphosphate</text>
        <dbReference type="Rhea" id="RHEA:34243"/>
        <dbReference type="ChEBI" id="CHEBI:15378"/>
        <dbReference type="ChEBI" id="CHEBI:33019"/>
        <dbReference type="ChEBI" id="CHEBI:37565"/>
        <dbReference type="ChEBI" id="CHEBI:71302"/>
        <dbReference type="ChEBI" id="CHEBI:71310"/>
        <dbReference type="EC" id="2.7.7.77"/>
    </reaction>
</comment>
<evidence type="ECO:0000256" key="4">
    <source>
        <dbReference type="ARBA" id="ARBA00022741"/>
    </source>
</evidence>
<comment type="similarity">
    <text evidence="8">Belongs to the MobA family.</text>
</comment>
<evidence type="ECO:0000256" key="3">
    <source>
        <dbReference type="ARBA" id="ARBA00022723"/>
    </source>
</evidence>
<dbReference type="OrthoDB" id="9788394at2"/>
<gene>
    <name evidence="8" type="primary">mobA</name>
    <name evidence="10" type="ORF">CSW08_03625</name>
</gene>
<comment type="caution">
    <text evidence="10">The sequence shown here is derived from an EMBL/GenBank/DDBJ whole genome shotgun (WGS) entry which is preliminary data.</text>
</comment>
<dbReference type="Pfam" id="PF12804">
    <property type="entry name" value="NTP_transf_3"/>
    <property type="match status" value="1"/>
</dbReference>
<keyword evidence="2 8" id="KW-0808">Transferase</keyword>
<evidence type="ECO:0000256" key="5">
    <source>
        <dbReference type="ARBA" id="ARBA00022842"/>
    </source>
</evidence>
<evidence type="ECO:0000256" key="2">
    <source>
        <dbReference type="ARBA" id="ARBA00022679"/>
    </source>
</evidence>
<evidence type="ECO:0000259" key="9">
    <source>
        <dbReference type="Pfam" id="PF12804"/>
    </source>
</evidence>
<dbReference type="InterPro" id="IPR025877">
    <property type="entry name" value="MobA-like_NTP_Trfase"/>
</dbReference>
<comment type="function">
    <text evidence="8">Transfers a GMP moiety from GTP to Mo-molybdopterin (Mo-MPT) cofactor (Moco or molybdenum cofactor) to form Mo-molybdopterin guanine dinucleotide (Mo-MGD) cofactor.</text>
</comment>
<dbReference type="AlphaFoldDB" id="A0A2N3HMR6"/>
<dbReference type="SUPFAM" id="SSF53448">
    <property type="entry name" value="Nucleotide-diphospho-sugar transferases"/>
    <property type="match status" value="1"/>
</dbReference>
<sequence>MIDKKNITGMILSGGKSSRMGTDKGFLSFNGKSFMQHSIDALNPLVTDIIIVSNNKDYDVFGLKRIEDDIENAGPLAGIYSGLKQSKTDYNLVLSCDIPLISSTILQKLIDAIDEDSEIIQIESHGKTMPLIALYKKQCERTFLKLLNEGERRLQYAVNQCLVKNIILNDNEAYFTKNINTPEALKDITI</sequence>
<dbReference type="GO" id="GO:0046872">
    <property type="term" value="F:metal ion binding"/>
    <property type="evidence" value="ECO:0007669"/>
    <property type="project" value="UniProtKB-KW"/>
</dbReference>
<evidence type="ECO:0000256" key="6">
    <source>
        <dbReference type="ARBA" id="ARBA00023134"/>
    </source>
</evidence>
<comment type="subcellular location">
    <subcellularLocation>
        <location evidence="8">Cytoplasm</location>
    </subcellularLocation>
</comment>
<dbReference type="Gene3D" id="3.90.550.10">
    <property type="entry name" value="Spore Coat Polysaccharide Biosynthesis Protein SpsA, Chain A"/>
    <property type="match status" value="1"/>
</dbReference>
<evidence type="ECO:0000256" key="1">
    <source>
        <dbReference type="ARBA" id="ARBA00022490"/>
    </source>
</evidence>
<proteinExistence type="inferred from homology"/>
<dbReference type="GO" id="GO:0005737">
    <property type="term" value="C:cytoplasm"/>
    <property type="evidence" value="ECO:0007669"/>
    <property type="project" value="UniProtKB-SubCell"/>
</dbReference>
<keyword evidence="1 8" id="KW-0963">Cytoplasm</keyword>
<name>A0A2N3HMR6_9FLAO</name>
<protein>
    <recommendedName>
        <fullName evidence="8">Probable molybdenum cofactor guanylyltransferase</fullName>
        <shortName evidence="8">MoCo guanylyltransferase</shortName>
        <ecNumber evidence="8">2.7.7.77</ecNumber>
    </recommendedName>
    <alternativeName>
        <fullName evidence="8">GTP:molybdopterin guanylyltransferase</fullName>
    </alternativeName>
    <alternativeName>
        <fullName evidence="8">Mo-MPT guanylyltransferase</fullName>
    </alternativeName>
    <alternativeName>
        <fullName evidence="8">Molybdopterin guanylyltransferase</fullName>
    </alternativeName>
    <alternativeName>
        <fullName evidence="8">Molybdopterin-guanine dinucleotide synthase</fullName>
        <shortName evidence="8">MGD synthase</shortName>
    </alternativeName>
</protein>
<dbReference type="GO" id="GO:0006777">
    <property type="term" value="P:Mo-molybdopterin cofactor biosynthetic process"/>
    <property type="evidence" value="ECO:0007669"/>
    <property type="project" value="UniProtKB-KW"/>
</dbReference>
<feature type="binding site" evidence="8">
    <location>
        <position position="24"/>
    </location>
    <ligand>
        <name>GTP</name>
        <dbReference type="ChEBI" id="CHEBI:37565"/>
    </ligand>
</feature>
<dbReference type="GO" id="GO:0005525">
    <property type="term" value="F:GTP binding"/>
    <property type="evidence" value="ECO:0007669"/>
    <property type="project" value="UniProtKB-UniRule"/>
</dbReference>
<accession>A0A2N3HMR6</accession>
<keyword evidence="3 8" id="KW-0479">Metal-binding</keyword>
<keyword evidence="7 8" id="KW-0501">Molybdenum cofactor biosynthesis</keyword>
<evidence type="ECO:0000256" key="8">
    <source>
        <dbReference type="HAMAP-Rule" id="MF_00316"/>
    </source>
</evidence>
<dbReference type="PANTHER" id="PTHR19136">
    <property type="entry name" value="MOLYBDENUM COFACTOR GUANYLYLTRANSFERASE"/>
    <property type="match status" value="1"/>
</dbReference>
<reference evidence="10 11" key="1">
    <citation type="submission" date="2017-12" db="EMBL/GenBank/DDBJ databases">
        <title>Confluentibacter flavum sp. nov., isolated from the saline lake.</title>
        <authorList>
            <person name="Yu L."/>
        </authorList>
    </citation>
    <scope>NUCLEOTIDE SEQUENCE [LARGE SCALE GENOMIC DNA]</scope>
    <source>
        <strain evidence="10 11">3B</strain>
    </source>
</reference>
<feature type="binding site" evidence="8">
    <location>
        <position position="97"/>
    </location>
    <ligand>
        <name>GTP</name>
        <dbReference type="ChEBI" id="CHEBI:37565"/>
    </ligand>
</feature>
<dbReference type="GO" id="GO:0061603">
    <property type="term" value="F:molybdenum cofactor guanylyltransferase activity"/>
    <property type="evidence" value="ECO:0007669"/>
    <property type="project" value="UniProtKB-EC"/>
</dbReference>
<dbReference type="PANTHER" id="PTHR19136:SF81">
    <property type="entry name" value="MOLYBDENUM COFACTOR GUANYLYLTRANSFERASE"/>
    <property type="match status" value="1"/>
</dbReference>
<dbReference type="Proteomes" id="UP000233435">
    <property type="component" value="Unassembled WGS sequence"/>
</dbReference>
<keyword evidence="6 8" id="KW-0342">GTP-binding</keyword>
<feature type="binding site" evidence="8">
    <location>
        <position position="97"/>
    </location>
    <ligand>
        <name>Mg(2+)</name>
        <dbReference type="ChEBI" id="CHEBI:18420"/>
    </ligand>
</feature>
<dbReference type="EC" id="2.7.7.77" evidence="8"/>
<keyword evidence="5 8" id="KW-0460">Magnesium</keyword>
<dbReference type="CDD" id="cd02503">
    <property type="entry name" value="MobA"/>
    <property type="match status" value="1"/>
</dbReference>
<evidence type="ECO:0000256" key="7">
    <source>
        <dbReference type="ARBA" id="ARBA00023150"/>
    </source>
</evidence>
<comment type="caution">
    <text evidence="8">Lacks conserved residue(s) required for the propagation of feature annotation.</text>
</comment>
<organism evidence="10 11">
    <name type="scientific">Confluentibacter flavum</name>
    <dbReference type="NCBI Taxonomy" id="1909700"/>
    <lineage>
        <taxon>Bacteria</taxon>
        <taxon>Pseudomonadati</taxon>
        <taxon>Bacteroidota</taxon>
        <taxon>Flavobacteriia</taxon>
        <taxon>Flavobacteriales</taxon>
        <taxon>Flavobacteriaceae</taxon>
        <taxon>Confluentibacter</taxon>
    </lineage>
</organism>
<feature type="domain" description="MobA-like NTP transferase" evidence="9">
    <location>
        <begin position="9"/>
        <end position="154"/>
    </location>
</feature>